<dbReference type="Pfam" id="PF03787">
    <property type="entry name" value="RAMPs"/>
    <property type="match status" value="1"/>
</dbReference>
<keyword evidence="1" id="KW-0051">Antiviral defense</keyword>
<dbReference type="PANTHER" id="PTHR35579">
    <property type="entry name" value="CRISPR SYSTEM CMS ENDORIBONUCLEASE CSM3"/>
    <property type="match status" value="1"/>
</dbReference>
<comment type="caution">
    <text evidence="3">The sequence shown here is derived from an EMBL/GenBank/DDBJ whole genome shotgun (WGS) entry which is preliminary data.</text>
</comment>
<dbReference type="AlphaFoldDB" id="A0A4Y9QPE6"/>
<dbReference type="InterPro" id="IPR052216">
    <property type="entry name" value="CRISPR_Csm3_endoribonuclease"/>
</dbReference>
<evidence type="ECO:0000256" key="1">
    <source>
        <dbReference type="ARBA" id="ARBA00023118"/>
    </source>
</evidence>
<dbReference type="PANTHER" id="PTHR35579:SF6">
    <property type="entry name" value="DUF324 DOMAIN-CONTAINING PROTEIN"/>
    <property type="match status" value="1"/>
</dbReference>
<reference evidence="3 4" key="1">
    <citation type="submission" date="2019-03" db="EMBL/GenBank/DDBJ databases">
        <title>Algoriphagus sp. nov, a new strain isolated from root system soil of mangrove plant Kandelia.</title>
        <authorList>
            <person name="Yin Q."/>
            <person name="Wang K."/>
            <person name="Song Z."/>
        </authorList>
    </citation>
    <scope>NUCLEOTIDE SEQUENCE [LARGE SCALE GENOMIC DNA]</scope>
    <source>
        <strain evidence="3 4">XY-J91</strain>
    </source>
</reference>
<accession>A0A4Y9QPE6</accession>
<dbReference type="EMBL" id="SPSB01000003">
    <property type="protein sequence ID" value="TFV94469.1"/>
    <property type="molecule type" value="Genomic_DNA"/>
</dbReference>
<proteinExistence type="predicted"/>
<dbReference type="OrthoDB" id="5362408at2"/>
<evidence type="ECO:0000313" key="3">
    <source>
        <dbReference type="EMBL" id="TFV94469.1"/>
    </source>
</evidence>
<evidence type="ECO:0000259" key="2">
    <source>
        <dbReference type="Pfam" id="PF03787"/>
    </source>
</evidence>
<gene>
    <name evidence="3" type="ORF">E4S40_10635</name>
</gene>
<feature type="domain" description="CRISPR type III-associated protein" evidence="2">
    <location>
        <begin position="45"/>
        <end position="494"/>
    </location>
</feature>
<dbReference type="RefSeq" id="WP_135073824.1">
    <property type="nucleotide sequence ID" value="NZ_SPSB01000003.1"/>
</dbReference>
<organism evidence="3 4">
    <name type="scientific">Algoriphagus kandeliae</name>
    <dbReference type="NCBI Taxonomy" id="2562278"/>
    <lineage>
        <taxon>Bacteria</taxon>
        <taxon>Pseudomonadati</taxon>
        <taxon>Bacteroidota</taxon>
        <taxon>Cytophagia</taxon>
        <taxon>Cytophagales</taxon>
        <taxon>Cyclobacteriaceae</taxon>
        <taxon>Algoriphagus</taxon>
    </lineage>
</organism>
<dbReference type="Proteomes" id="UP000297647">
    <property type="component" value="Unassembled WGS sequence"/>
</dbReference>
<dbReference type="NCBIfam" id="TIGR03986">
    <property type="entry name" value="TIGR03986 family CRISPR-associated RAMP protein"/>
    <property type="match status" value="1"/>
</dbReference>
<protein>
    <submittedName>
        <fullName evidence="3">TIGR03986 family CRISPR-associated RAMP protein</fullName>
    </submittedName>
</protein>
<evidence type="ECO:0000313" key="4">
    <source>
        <dbReference type="Proteomes" id="UP000297647"/>
    </source>
</evidence>
<sequence>MTTVKSPYNFVPAPTEDQVFKPEWANQVSHDIPFEDGESGEIEIEITAETPIFIRNGHKKPTKNEKPTEEFSYFKDKNGQKRYFIPATSLKGMLRNVVEIMSFSRLAPVALGNTIFGLRDMNNEDYKRKEISKTNAGWLKKVDGKWMLYPSNFYKVTIPSVKDYFNIQSIIRKTGNKEEKISFNKATSIEKYKACKIKNFLNPVYFDESHFVNKTGQIYKLNKNGDFEGILIMFGSIDNKKYEYVFEELEEDQRPLHFDKSLITKALEINGTEKEKSLWDYFLNELKIEQIPVFYKEVNGKVIHFGFSKLYRLNNAEYLKDLEPVASYTNNKEMDLGQTIFGQTSNEESSLKGRVFFSHALALGSPKESDKVSYEILGSPKPSYYPFYLKQKDPRNNGYNTYQNKSSELRGFKKYHVQGQAKQNEYTQEQKDSESMVYFRPLESGAKFTFKLRYHNLKPFELGALLSALTYHNNHDQLRHNLGMAKSMGYGRIKMDVKMDSENLKKYLKIFEVEINEHSLQKFNKKWTDTDQIKDLGSLAKVGTDYARLNFPKLEAEKFNPRKGRKEKINEFNEIKQMFDFLKAPSDYPGSYFQIKSLL</sequence>
<dbReference type="GO" id="GO:0051607">
    <property type="term" value="P:defense response to virus"/>
    <property type="evidence" value="ECO:0007669"/>
    <property type="project" value="UniProtKB-KW"/>
</dbReference>
<dbReference type="InterPro" id="IPR005537">
    <property type="entry name" value="RAMP_III_fam"/>
</dbReference>
<dbReference type="InterPro" id="IPR023825">
    <property type="entry name" value="CRISPR-assoc_RAMP_BGP1436"/>
</dbReference>
<name>A0A4Y9QPE6_9BACT</name>
<keyword evidence="4" id="KW-1185">Reference proteome</keyword>